<dbReference type="OrthoDB" id="3545661at2759"/>
<evidence type="ECO:0000313" key="2">
    <source>
        <dbReference type="EMBL" id="OWO98680.1"/>
    </source>
</evidence>
<reference evidence="2 3" key="1">
    <citation type="submission" date="2017-04" db="EMBL/GenBank/DDBJ databases">
        <title>Draft genome sequence of Marssonina coronaria NL1: causal agent of apple blotch.</title>
        <authorList>
            <person name="Cheng Q."/>
        </authorList>
    </citation>
    <scope>NUCLEOTIDE SEQUENCE [LARGE SCALE GENOMIC DNA]</scope>
    <source>
        <strain evidence="2 3">NL1</strain>
    </source>
</reference>
<dbReference type="AlphaFoldDB" id="A0A218YUP0"/>
<dbReference type="Proteomes" id="UP000242519">
    <property type="component" value="Unassembled WGS sequence"/>
</dbReference>
<feature type="signal peptide" evidence="1">
    <location>
        <begin position="1"/>
        <end position="22"/>
    </location>
</feature>
<proteinExistence type="predicted"/>
<keyword evidence="1" id="KW-0732">Signal</keyword>
<sequence>MKSLLMLSMALALLVLSSSALAMPAATSTVAFGAPTAETDECLARIYEWCTDCLPNARSDGYLLNPNKNNTASYDCLSVTYHSAYCPLSSPFPLAPSSIHGLTALQTCIPCLSHALGVHPSTTISPPAANPASLLADVVLNIDTYCMSTHSRVWGLSALNGAGTSIMSRYHSPIMMLNVTAATGPVPDYGT</sequence>
<accession>A0A218YUP0</accession>
<feature type="chain" id="PRO_5012781459" evidence="1">
    <location>
        <begin position="23"/>
        <end position="191"/>
    </location>
</feature>
<gene>
    <name evidence="2" type="ORF">B2J93_5837</name>
</gene>
<evidence type="ECO:0000256" key="1">
    <source>
        <dbReference type="SAM" id="SignalP"/>
    </source>
</evidence>
<protein>
    <submittedName>
        <fullName evidence="2">Uncharacterized protein</fullName>
    </submittedName>
</protein>
<dbReference type="EMBL" id="MZNU01000384">
    <property type="protein sequence ID" value="OWO98680.1"/>
    <property type="molecule type" value="Genomic_DNA"/>
</dbReference>
<name>A0A218YUP0_9HELO</name>
<comment type="caution">
    <text evidence="2">The sequence shown here is derived from an EMBL/GenBank/DDBJ whole genome shotgun (WGS) entry which is preliminary data.</text>
</comment>
<dbReference type="InParanoid" id="A0A218YUP0"/>
<evidence type="ECO:0000313" key="3">
    <source>
        <dbReference type="Proteomes" id="UP000242519"/>
    </source>
</evidence>
<organism evidence="2 3">
    <name type="scientific">Diplocarpon coronariae</name>
    <dbReference type="NCBI Taxonomy" id="2795749"/>
    <lineage>
        <taxon>Eukaryota</taxon>
        <taxon>Fungi</taxon>
        <taxon>Dikarya</taxon>
        <taxon>Ascomycota</taxon>
        <taxon>Pezizomycotina</taxon>
        <taxon>Leotiomycetes</taxon>
        <taxon>Helotiales</taxon>
        <taxon>Drepanopezizaceae</taxon>
        <taxon>Diplocarpon</taxon>
    </lineage>
</organism>
<keyword evidence="3" id="KW-1185">Reference proteome</keyword>